<evidence type="ECO:0000313" key="2">
    <source>
        <dbReference type="EMBL" id="MCQ6962107.1"/>
    </source>
</evidence>
<dbReference type="InterPro" id="IPR016490">
    <property type="entry name" value="Tscrpt_reg_HTH_AF0396-typ3"/>
</dbReference>
<dbReference type="RefSeq" id="WP_256621867.1">
    <property type="nucleotide sequence ID" value="NZ_JTEO01000002.1"/>
</dbReference>
<dbReference type="SUPFAM" id="SSF46785">
    <property type="entry name" value="Winged helix' DNA-binding domain"/>
    <property type="match status" value="1"/>
</dbReference>
<accession>A0AAE3KWE0</accession>
<name>A0AAE3KWE0_9EURY</name>
<dbReference type="Pfam" id="PF08350">
    <property type="entry name" value="FilR1_middle"/>
    <property type="match status" value="2"/>
</dbReference>
<dbReference type="EMBL" id="JTEO01000002">
    <property type="protein sequence ID" value="MCQ6962107.1"/>
    <property type="molecule type" value="Genomic_DNA"/>
</dbReference>
<dbReference type="Gene3D" id="1.10.10.10">
    <property type="entry name" value="Winged helix-like DNA-binding domain superfamily/Winged helix DNA-binding domain"/>
    <property type="match status" value="1"/>
</dbReference>
<dbReference type="AlphaFoldDB" id="A0AAE3KWE0"/>
<dbReference type="InterPro" id="IPR013561">
    <property type="entry name" value="FilR1_middle_dom"/>
</dbReference>
<proteinExistence type="predicted"/>
<dbReference type="Proteomes" id="UP001206983">
    <property type="component" value="Unassembled WGS sequence"/>
</dbReference>
<organism evidence="2 3">
    <name type="scientific">Methanolobus chelungpuianus</name>
    <dbReference type="NCBI Taxonomy" id="502115"/>
    <lineage>
        <taxon>Archaea</taxon>
        <taxon>Methanobacteriati</taxon>
        <taxon>Methanobacteriota</taxon>
        <taxon>Stenosarchaea group</taxon>
        <taxon>Methanomicrobia</taxon>
        <taxon>Methanosarcinales</taxon>
        <taxon>Methanosarcinaceae</taxon>
        <taxon>Methanolobus</taxon>
    </lineage>
</organism>
<evidence type="ECO:0000259" key="1">
    <source>
        <dbReference type="Pfam" id="PF08350"/>
    </source>
</evidence>
<gene>
    <name evidence="2" type="ORF">PV02_02880</name>
</gene>
<feature type="domain" description="Methanogenesis regulatory protein FilR1 middle" evidence="1">
    <location>
        <begin position="126"/>
        <end position="187"/>
    </location>
</feature>
<dbReference type="InterPro" id="IPR036390">
    <property type="entry name" value="WH_DNA-bd_sf"/>
</dbReference>
<evidence type="ECO:0000313" key="3">
    <source>
        <dbReference type="Proteomes" id="UP001206983"/>
    </source>
</evidence>
<reference evidence="2 3" key="1">
    <citation type="journal article" date="2011" name="Appl. Environ. Microbiol.">
        <title>Methanogenic archaea isolated from Taiwan's Chelungpu fault.</title>
        <authorList>
            <person name="Wu S.Y."/>
            <person name="Lai M.C."/>
        </authorList>
    </citation>
    <scope>NUCLEOTIDE SEQUENCE [LARGE SCALE GENOMIC DNA]</scope>
    <source>
        <strain evidence="2 3">St545Mb</strain>
    </source>
</reference>
<sequence length="289" mass="33619">MRCSLLDTIFLSEKRKDLLLFLKDGPKAKEEIREHFAFPWKSMIPQIKKLLEWNLVTYENDTYSLTPTGEAIVENMQNLIMSLNTHEENLEYWSDHDLGPIPRELLYRIGDLEQCEILEPDLPSIFEQQEEILRRINGSSRISTFISVYHPSYFLPFSSYLERGIELNVIMTEQVYDILQDDMRTDTGSSQDQNPLSASLKKEYEKEIGALLNSGGSHVLIYRKDVRPVSITVTDRVLSFSLSDRNGRYTNRIIVSSTPRALKWGEDLFKYYMDRSEILNKQSVSKRSS</sequence>
<protein>
    <recommendedName>
        <fullName evidence="1">Methanogenesis regulatory protein FilR1 middle domain-containing protein</fullName>
    </recommendedName>
</protein>
<dbReference type="PIRSF" id="PIRSF006692">
    <property type="entry name" value="TF_HTH_AF0396_prd"/>
    <property type="match status" value="1"/>
</dbReference>
<keyword evidence="3" id="KW-1185">Reference proteome</keyword>
<comment type="caution">
    <text evidence="2">The sequence shown here is derived from an EMBL/GenBank/DDBJ whole genome shotgun (WGS) entry which is preliminary data.</text>
</comment>
<dbReference type="InterPro" id="IPR036388">
    <property type="entry name" value="WH-like_DNA-bd_sf"/>
</dbReference>
<feature type="domain" description="Methanogenesis regulatory protein FilR1 middle" evidence="1">
    <location>
        <begin position="198"/>
        <end position="275"/>
    </location>
</feature>